<dbReference type="OrthoDB" id="6781249at2759"/>
<keyword evidence="2" id="KW-1185">Reference proteome</keyword>
<name>A0A8K0G8Z3_IGNLU</name>
<dbReference type="Proteomes" id="UP000801492">
    <property type="component" value="Unassembled WGS sequence"/>
</dbReference>
<evidence type="ECO:0000313" key="2">
    <source>
        <dbReference type="Proteomes" id="UP000801492"/>
    </source>
</evidence>
<accession>A0A8K0G8Z3</accession>
<dbReference type="AlphaFoldDB" id="A0A8K0G8Z3"/>
<gene>
    <name evidence="1" type="ORF">ILUMI_15579</name>
</gene>
<comment type="caution">
    <text evidence="1">The sequence shown here is derived from an EMBL/GenBank/DDBJ whole genome shotgun (WGS) entry which is preliminary data.</text>
</comment>
<proteinExistence type="predicted"/>
<dbReference type="EMBL" id="VTPC01049590">
    <property type="protein sequence ID" value="KAF2890594.1"/>
    <property type="molecule type" value="Genomic_DNA"/>
</dbReference>
<protein>
    <submittedName>
        <fullName evidence="1">Uncharacterized protein</fullName>
    </submittedName>
</protein>
<reference evidence="1" key="1">
    <citation type="submission" date="2019-08" db="EMBL/GenBank/DDBJ databases">
        <title>The genome of the North American firefly Photinus pyralis.</title>
        <authorList>
            <consortium name="Photinus pyralis genome working group"/>
            <person name="Fallon T.R."/>
            <person name="Sander Lower S.E."/>
            <person name="Weng J.-K."/>
        </authorList>
    </citation>
    <scope>NUCLEOTIDE SEQUENCE</scope>
    <source>
        <strain evidence="1">TRF0915ILg1</strain>
        <tissue evidence="1">Whole body</tissue>
    </source>
</reference>
<organism evidence="1 2">
    <name type="scientific">Ignelater luminosus</name>
    <name type="common">Cucubano</name>
    <name type="synonym">Pyrophorus luminosus</name>
    <dbReference type="NCBI Taxonomy" id="2038154"/>
    <lineage>
        <taxon>Eukaryota</taxon>
        <taxon>Metazoa</taxon>
        <taxon>Ecdysozoa</taxon>
        <taxon>Arthropoda</taxon>
        <taxon>Hexapoda</taxon>
        <taxon>Insecta</taxon>
        <taxon>Pterygota</taxon>
        <taxon>Neoptera</taxon>
        <taxon>Endopterygota</taxon>
        <taxon>Coleoptera</taxon>
        <taxon>Polyphaga</taxon>
        <taxon>Elateriformia</taxon>
        <taxon>Elateroidea</taxon>
        <taxon>Elateridae</taxon>
        <taxon>Agrypninae</taxon>
        <taxon>Pyrophorini</taxon>
        <taxon>Ignelater</taxon>
    </lineage>
</organism>
<evidence type="ECO:0000313" key="1">
    <source>
        <dbReference type="EMBL" id="KAF2890594.1"/>
    </source>
</evidence>
<sequence>MAENNIEWSQAKTDADRLIVQSALDCSFLDVVVAEDIDVLVLLMALAPDDKEMLFLKPLKNNALQRKLEMIEEQNEEVLLNEGINCILTIYGAKTVKNLNELRYKRFIALASKNKNVQFNLLPPTEDAAKQHIKRVYLQEKVAFIAHLRALFAVEVTVITTHHLKKMKSLIRKI</sequence>